<dbReference type="CDD" id="cd00038">
    <property type="entry name" value="CAP_ED"/>
    <property type="match status" value="2"/>
</dbReference>
<feature type="domain" description="Cyclic nucleotide-binding" evidence="1">
    <location>
        <begin position="36"/>
        <end position="140"/>
    </location>
</feature>
<gene>
    <name evidence="2" type="ORF">DYB32_005525</name>
</gene>
<evidence type="ECO:0000259" key="1">
    <source>
        <dbReference type="PROSITE" id="PS50042"/>
    </source>
</evidence>
<dbReference type="InterPro" id="IPR018490">
    <property type="entry name" value="cNMP-bd_dom_sf"/>
</dbReference>
<dbReference type="Proteomes" id="UP000285060">
    <property type="component" value="Unassembled WGS sequence"/>
</dbReference>
<dbReference type="InterPro" id="IPR000595">
    <property type="entry name" value="cNMP-bd_dom"/>
</dbReference>
<sequence>MLSNHDTYIKILKKKPSTRSKADLVTLATFLQTLKFFRGLPKTFVQELCTIIDLINVDANTTIFREGEVGKLFYVILSGAVDVKISAVDKRGGPMQTKLVNLGEGSHFGDLALMKSTATVVSTHACELLIIAEKDYNAILKKLQREDMEKRMALLDKIPIFQSVEWTSEIMKEVSYVLVEQRLPAGTVVYKQGDKAVHLYFLIRGEVIISQIVKDPKSLREHSVVVERLGPFNVLVLSKYDVFNRLSRTARETLRGHTHRHKQPVVVFDQLYKTLKWDEYKAQVIVVHALGWRFHYSVDKLTHVQRGGGKHTPLIEGNELLLLSPIKHSTATPSKTLANYTVHYNPDVTTQDRKALLRAVVDAHAREAMKTLDEGNPMVYLDYLAPAALTSTSTAYESIMHPTDGVSENFIFSIPPVKKQTLQLQDIEHSHMPAELKQAKCNFACVSTLLVGDASEPSLCVYGCYPTEAEATDFAENGNNATRWIDLSDGSRRVKSSVTLEQKMDALHDILNARHQPSGLGTSLQKMQKVQRFGHIMKLRLHKAD</sequence>
<protein>
    <recommendedName>
        <fullName evidence="1">Cyclic nucleotide-binding domain-containing protein</fullName>
    </recommendedName>
</protein>
<evidence type="ECO:0000313" key="3">
    <source>
        <dbReference type="Proteomes" id="UP000285060"/>
    </source>
</evidence>
<reference evidence="2 3" key="1">
    <citation type="submission" date="2018-08" db="EMBL/GenBank/DDBJ databases">
        <title>Aphanomyces genome sequencing and annotation.</title>
        <authorList>
            <person name="Minardi D."/>
            <person name="Oidtmann B."/>
            <person name="Van Der Giezen M."/>
            <person name="Studholme D.J."/>
        </authorList>
    </citation>
    <scope>NUCLEOTIDE SEQUENCE [LARGE SCALE GENOMIC DNA]</scope>
    <source>
        <strain evidence="2 3">NJM0002</strain>
    </source>
</reference>
<name>A0A3R6Z389_9STRA</name>
<dbReference type="AlphaFoldDB" id="A0A3R6Z389"/>
<dbReference type="PANTHER" id="PTHR23011:SF28">
    <property type="entry name" value="CYCLIC NUCLEOTIDE-BINDING DOMAIN CONTAINING PROTEIN"/>
    <property type="match status" value="1"/>
</dbReference>
<accession>A0A3R6Z389</accession>
<dbReference type="Gene3D" id="2.60.120.10">
    <property type="entry name" value="Jelly Rolls"/>
    <property type="match status" value="2"/>
</dbReference>
<organism evidence="2 3">
    <name type="scientific">Aphanomyces invadans</name>
    <dbReference type="NCBI Taxonomy" id="157072"/>
    <lineage>
        <taxon>Eukaryota</taxon>
        <taxon>Sar</taxon>
        <taxon>Stramenopiles</taxon>
        <taxon>Oomycota</taxon>
        <taxon>Saprolegniomycetes</taxon>
        <taxon>Saprolegniales</taxon>
        <taxon>Verrucalvaceae</taxon>
        <taxon>Aphanomyces</taxon>
    </lineage>
</organism>
<dbReference type="Pfam" id="PF00027">
    <property type="entry name" value="cNMP_binding"/>
    <property type="match status" value="1"/>
</dbReference>
<keyword evidence="3" id="KW-1185">Reference proteome</keyword>
<evidence type="ECO:0000313" key="2">
    <source>
        <dbReference type="EMBL" id="RHY29014.1"/>
    </source>
</evidence>
<proteinExistence type="predicted"/>
<dbReference type="SUPFAM" id="SSF51206">
    <property type="entry name" value="cAMP-binding domain-like"/>
    <property type="match status" value="2"/>
</dbReference>
<dbReference type="InterPro" id="IPR014710">
    <property type="entry name" value="RmlC-like_jellyroll"/>
</dbReference>
<dbReference type="PANTHER" id="PTHR23011">
    <property type="entry name" value="CYCLIC NUCLEOTIDE-BINDING DOMAIN CONTAINING PROTEIN"/>
    <property type="match status" value="1"/>
</dbReference>
<feature type="domain" description="Cyclic nucleotide-binding" evidence="1">
    <location>
        <begin position="171"/>
        <end position="247"/>
    </location>
</feature>
<dbReference type="EMBL" id="QUSY01000493">
    <property type="protein sequence ID" value="RHY29014.1"/>
    <property type="molecule type" value="Genomic_DNA"/>
</dbReference>
<dbReference type="SMART" id="SM00100">
    <property type="entry name" value="cNMP"/>
    <property type="match status" value="2"/>
</dbReference>
<dbReference type="VEuPathDB" id="FungiDB:H310_09998"/>
<dbReference type="PROSITE" id="PS50042">
    <property type="entry name" value="CNMP_BINDING_3"/>
    <property type="match status" value="2"/>
</dbReference>
<comment type="caution">
    <text evidence="2">The sequence shown here is derived from an EMBL/GenBank/DDBJ whole genome shotgun (WGS) entry which is preliminary data.</text>
</comment>